<keyword evidence="2" id="KW-1185">Reference proteome</keyword>
<dbReference type="Proteomes" id="UP000001194">
    <property type="component" value="Unassembled WGS sequence"/>
</dbReference>
<evidence type="ECO:0000313" key="1">
    <source>
        <dbReference type="EMBL" id="EDR07169.1"/>
    </source>
</evidence>
<dbReference type="HOGENOM" id="CLU_966657_0_0_1"/>
<gene>
    <name evidence="1" type="ORF">LACBIDRAFT_328170</name>
</gene>
<evidence type="ECO:0000313" key="2">
    <source>
        <dbReference type="Proteomes" id="UP000001194"/>
    </source>
</evidence>
<dbReference type="AlphaFoldDB" id="B0DDY8"/>
<dbReference type="GeneID" id="6077714"/>
<dbReference type="EMBL" id="DS547105">
    <property type="protein sequence ID" value="EDR07169.1"/>
    <property type="molecule type" value="Genomic_DNA"/>
</dbReference>
<dbReference type="KEGG" id="lbc:LACBIDRAFT_328170"/>
<organism evidence="2">
    <name type="scientific">Laccaria bicolor (strain S238N-H82 / ATCC MYA-4686)</name>
    <name type="common">Bicoloured deceiver</name>
    <name type="synonym">Laccaria laccata var. bicolor</name>
    <dbReference type="NCBI Taxonomy" id="486041"/>
    <lineage>
        <taxon>Eukaryota</taxon>
        <taxon>Fungi</taxon>
        <taxon>Dikarya</taxon>
        <taxon>Basidiomycota</taxon>
        <taxon>Agaricomycotina</taxon>
        <taxon>Agaricomycetes</taxon>
        <taxon>Agaricomycetidae</taxon>
        <taxon>Agaricales</taxon>
        <taxon>Agaricineae</taxon>
        <taxon>Hydnangiaceae</taxon>
        <taxon>Laccaria</taxon>
    </lineage>
</organism>
<dbReference type="RefSeq" id="XP_001882100.1">
    <property type="nucleotide sequence ID" value="XM_001882065.1"/>
</dbReference>
<name>B0DDY8_LACBS</name>
<protein>
    <submittedName>
        <fullName evidence="1">Predicted protein</fullName>
    </submittedName>
</protein>
<accession>B0DDY8</accession>
<sequence length="288" mass="31513">MSAACIAQAWTPPINIMVNGPFDAQLHTYCVLSISPHRSTTHFLSTERLLSRYAIAFISSFCQCSPSSSSSPLSSRPFVEILDDLDSDLDVPLGRGGTLLNTQFASAQHGILVGSKTPPDSHVDRSAQSLREPWDPGFQRVTAHSVPGLRSCMEMGCSFQPLMNPREGIYRLRLFGNWTTSSEGDDDDGYDDHHDYVDDVKVRYIASSNGAPHDLRKPRVGPLSLRICISIGKDHLTSNRDSSPGAGSIHSLFSSSPYHEVLPHSHSATMPVYAIFKWSGVPDEVQAS</sequence>
<dbReference type="InParanoid" id="B0DDY8"/>
<proteinExistence type="predicted"/>
<reference evidence="1 2" key="1">
    <citation type="journal article" date="2008" name="Nature">
        <title>The genome of Laccaria bicolor provides insights into mycorrhizal symbiosis.</title>
        <authorList>
            <person name="Martin F."/>
            <person name="Aerts A."/>
            <person name="Ahren D."/>
            <person name="Brun A."/>
            <person name="Danchin E.G.J."/>
            <person name="Duchaussoy F."/>
            <person name="Gibon J."/>
            <person name="Kohler A."/>
            <person name="Lindquist E."/>
            <person name="Pereda V."/>
            <person name="Salamov A."/>
            <person name="Shapiro H.J."/>
            <person name="Wuyts J."/>
            <person name="Blaudez D."/>
            <person name="Buee M."/>
            <person name="Brokstein P."/>
            <person name="Canbaeck B."/>
            <person name="Cohen D."/>
            <person name="Courty P.E."/>
            <person name="Coutinho P.M."/>
            <person name="Delaruelle C."/>
            <person name="Detter J.C."/>
            <person name="Deveau A."/>
            <person name="DiFazio S."/>
            <person name="Duplessis S."/>
            <person name="Fraissinet-Tachet L."/>
            <person name="Lucic E."/>
            <person name="Frey-Klett P."/>
            <person name="Fourrey C."/>
            <person name="Feussner I."/>
            <person name="Gay G."/>
            <person name="Grimwood J."/>
            <person name="Hoegger P.J."/>
            <person name="Jain P."/>
            <person name="Kilaru S."/>
            <person name="Labbe J."/>
            <person name="Lin Y.C."/>
            <person name="Legue V."/>
            <person name="Le Tacon F."/>
            <person name="Marmeisse R."/>
            <person name="Melayah D."/>
            <person name="Montanini B."/>
            <person name="Muratet M."/>
            <person name="Nehls U."/>
            <person name="Niculita-Hirzel H."/>
            <person name="Oudot-Le Secq M.P."/>
            <person name="Peter M."/>
            <person name="Quesneville H."/>
            <person name="Rajashekar B."/>
            <person name="Reich M."/>
            <person name="Rouhier N."/>
            <person name="Schmutz J."/>
            <person name="Yin T."/>
            <person name="Chalot M."/>
            <person name="Henrissat B."/>
            <person name="Kuees U."/>
            <person name="Lucas S."/>
            <person name="Van de Peer Y."/>
            <person name="Podila G.K."/>
            <person name="Polle A."/>
            <person name="Pukkila P.J."/>
            <person name="Richardson P.M."/>
            <person name="Rouze P."/>
            <person name="Sanders I.R."/>
            <person name="Stajich J.E."/>
            <person name="Tunlid A."/>
            <person name="Tuskan G."/>
            <person name="Grigoriev I.V."/>
        </authorList>
    </citation>
    <scope>NUCLEOTIDE SEQUENCE [LARGE SCALE GENOMIC DNA]</scope>
    <source>
        <strain evidence="2">S238N-H82 / ATCC MYA-4686</strain>
    </source>
</reference>